<keyword evidence="4" id="KW-0862">Zinc</keyword>
<dbReference type="InterPro" id="IPR001279">
    <property type="entry name" value="Metallo-B-lactamas"/>
</dbReference>
<dbReference type="Pfam" id="PF00753">
    <property type="entry name" value="Lactamase_B"/>
    <property type="match status" value="1"/>
</dbReference>
<evidence type="ECO:0000256" key="3">
    <source>
        <dbReference type="ARBA" id="ARBA00022801"/>
    </source>
</evidence>
<keyword evidence="2" id="KW-0479">Metal-binding</keyword>
<evidence type="ECO:0000313" key="6">
    <source>
        <dbReference type="EMBL" id="SVB26395.1"/>
    </source>
</evidence>
<comment type="similarity">
    <text evidence="1">Belongs to the metallo-beta-lactamase superfamily.</text>
</comment>
<organism evidence="6">
    <name type="scientific">marine metagenome</name>
    <dbReference type="NCBI Taxonomy" id="408172"/>
    <lineage>
        <taxon>unclassified sequences</taxon>
        <taxon>metagenomes</taxon>
        <taxon>ecological metagenomes</taxon>
    </lineage>
</organism>
<feature type="domain" description="Metallo-beta-lactamase" evidence="5">
    <location>
        <begin position="45"/>
        <end position="253"/>
    </location>
</feature>
<dbReference type="SUPFAM" id="SSF56281">
    <property type="entry name" value="Metallo-hydrolase/oxidoreductase"/>
    <property type="match status" value="1"/>
</dbReference>
<dbReference type="InterPro" id="IPR036866">
    <property type="entry name" value="RibonucZ/Hydroxyglut_hydro"/>
</dbReference>
<dbReference type="InterPro" id="IPR051013">
    <property type="entry name" value="MBL_superfamily_lactonases"/>
</dbReference>
<reference evidence="6" key="1">
    <citation type="submission" date="2018-05" db="EMBL/GenBank/DDBJ databases">
        <authorList>
            <person name="Lanie J.A."/>
            <person name="Ng W.-L."/>
            <person name="Kazmierczak K.M."/>
            <person name="Andrzejewski T.M."/>
            <person name="Davidsen T.M."/>
            <person name="Wayne K.J."/>
            <person name="Tettelin H."/>
            <person name="Glass J.I."/>
            <person name="Rusch D."/>
            <person name="Podicherti R."/>
            <person name="Tsui H.-C.T."/>
            <person name="Winkler M.E."/>
        </authorList>
    </citation>
    <scope>NUCLEOTIDE SEQUENCE</scope>
</reference>
<evidence type="ECO:0000256" key="2">
    <source>
        <dbReference type="ARBA" id="ARBA00022723"/>
    </source>
</evidence>
<dbReference type="PANTHER" id="PTHR42978:SF6">
    <property type="entry name" value="QUORUM-QUENCHING LACTONASE YTNP-RELATED"/>
    <property type="match status" value="1"/>
</dbReference>
<keyword evidence="3" id="KW-0378">Hydrolase</keyword>
<evidence type="ECO:0000256" key="4">
    <source>
        <dbReference type="ARBA" id="ARBA00022833"/>
    </source>
</evidence>
<protein>
    <recommendedName>
        <fullName evidence="5">Metallo-beta-lactamase domain-containing protein</fullName>
    </recommendedName>
</protein>
<name>A0A382CK05_9ZZZZ</name>
<evidence type="ECO:0000259" key="5">
    <source>
        <dbReference type="SMART" id="SM00849"/>
    </source>
</evidence>
<sequence>MMSTAVKVLSDGVIKLDGGSMFGQVPKMAWENSVVTDRKNRMTLGLNCLLLQISGQNILVDTGVGTKDADNDKESLGLVPSRLLKGLKSVGMGPKDIHAVVLTHLHFDHSGGCTRLDRAGNVVPTFPKAKYYVQEACWDEACNPNERCHGTNRADNFLPIEERGQLELLDGDTEIMPGLNVVVTDGHAKGHQMVMVNHGGERIVFLGDIVPTPHHLNLGVISAFDNSPETTLERKRDLLAQAEKQGWLLVFSHGHDVKAGYLERKADTGYLRPVDL</sequence>
<dbReference type="SMART" id="SM00849">
    <property type="entry name" value="Lactamase_B"/>
    <property type="match status" value="1"/>
</dbReference>
<evidence type="ECO:0000256" key="1">
    <source>
        <dbReference type="ARBA" id="ARBA00007749"/>
    </source>
</evidence>
<gene>
    <name evidence="6" type="ORF">METZ01_LOCUS179249</name>
</gene>
<dbReference type="EMBL" id="UINC01034879">
    <property type="protein sequence ID" value="SVB26395.1"/>
    <property type="molecule type" value="Genomic_DNA"/>
</dbReference>
<proteinExistence type="inferred from homology"/>
<accession>A0A382CK05</accession>
<dbReference type="GO" id="GO:0046872">
    <property type="term" value="F:metal ion binding"/>
    <property type="evidence" value="ECO:0007669"/>
    <property type="project" value="UniProtKB-KW"/>
</dbReference>
<dbReference type="GO" id="GO:0016787">
    <property type="term" value="F:hydrolase activity"/>
    <property type="evidence" value="ECO:0007669"/>
    <property type="project" value="UniProtKB-KW"/>
</dbReference>
<dbReference type="AlphaFoldDB" id="A0A382CK05"/>
<dbReference type="Gene3D" id="3.60.15.10">
    <property type="entry name" value="Ribonuclease Z/Hydroxyacylglutathione hydrolase-like"/>
    <property type="match status" value="1"/>
</dbReference>
<dbReference type="PANTHER" id="PTHR42978">
    <property type="entry name" value="QUORUM-QUENCHING LACTONASE YTNP-RELATED-RELATED"/>
    <property type="match status" value="1"/>
</dbReference>